<organism evidence="2 3">
    <name type="scientific">Yarrowia lipolytica</name>
    <name type="common">Candida lipolytica</name>
    <dbReference type="NCBI Taxonomy" id="4952"/>
    <lineage>
        <taxon>Eukaryota</taxon>
        <taxon>Fungi</taxon>
        <taxon>Dikarya</taxon>
        <taxon>Ascomycota</taxon>
        <taxon>Saccharomycotina</taxon>
        <taxon>Dipodascomycetes</taxon>
        <taxon>Dipodascales</taxon>
        <taxon>Dipodascales incertae sedis</taxon>
        <taxon>Yarrowia</taxon>
    </lineage>
</organism>
<reference evidence="2 3" key="1">
    <citation type="submission" date="2018-07" db="EMBL/GenBank/DDBJ databases">
        <title>Draft Genome Assemblies for Five Robust Yarrowia lipolytica Strains Exhibiting High Lipid Production and Pentose Sugar Utilization and Sugar Alcohol Secretion from Undetoxified Lignocellulosic Biomass Hydrolysates.</title>
        <authorList>
            <consortium name="DOE Joint Genome Institute"/>
            <person name="Walker C."/>
            <person name="Ryu S."/>
            <person name="Na H."/>
            <person name="Zane M."/>
            <person name="LaButti K."/>
            <person name="Lipzen A."/>
            <person name="Haridas S."/>
            <person name="Barry K."/>
            <person name="Grigoriev I.V."/>
            <person name="Quarterman J."/>
            <person name="Slininger P."/>
            <person name="Dien B."/>
            <person name="Trinh C.T."/>
        </authorList>
    </citation>
    <scope>NUCLEOTIDE SEQUENCE [LARGE SCALE GENOMIC DNA]</scope>
    <source>
        <strain evidence="2 3">YB392</strain>
    </source>
</reference>
<accession>A0A371C6F8</accession>
<dbReference type="AlphaFoldDB" id="A0A371C6F8"/>
<feature type="compositionally biased region" description="Polar residues" evidence="1">
    <location>
        <begin position="31"/>
        <end position="52"/>
    </location>
</feature>
<feature type="region of interest" description="Disordered" evidence="1">
    <location>
        <begin position="357"/>
        <end position="430"/>
    </location>
</feature>
<feature type="compositionally biased region" description="Polar residues" evidence="1">
    <location>
        <begin position="209"/>
        <end position="219"/>
    </location>
</feature>
<feature type="compositionally biased region" description="Polar residues" evidence="1">
    <location>
        <begin position="407"/>
        <end position="419"/>
    </location>
</feature>
<feature type="region of interest" description="Disordered" evidence="1">
    <location>
        <begin position="1"/>
        <end position="140"/>
    </location>
</feature>
<feature type="region of interest" description="Disordered" evidence="1">
    <location>
        <begin position="205"/>
        <end position="260"/>
    </location>
</feature>
<evidence type="ECO:0000313" key="3">
    <source>
        <dbReference type="Proteomes" id="UP000256601"/>
    </source>
</evidence>
<feature type="compositionally biased region" description="Low complexity" evidence="1">
    <location>
        <begin position="67"/>
        <end position="100"/>
    </location>
</feature>
<gene>
    <name evidence="2" type="ORF">B0I71DRAFT_131824</name>
</gene>
<sequence>MFPKTPVAATSRKQASFRDENALLPGKSALDNGNPTKPASKNKQFVTPTQVTRRVPLGGKDVNKHNSGQSQSQLSQAQPQQSQLSQSQQLSHSQGLSHPQGLGHLKTGLHSTGRSSMRASARKRLQVRNDNAAPPAETKHVGLPRHLWATTEVELMPPKEPDAAPDVFEEWTLDDDILGDTDVLAPARGKRNSLDLDWDELDQLLPESPVNSKGGATSTPKRDHVPRNLPRNDVTRNVTQPVRAKSREASSSTSSVHVTGLPVKSKPIAKPFSRRPARAMVPSAQLRNKENVPRPAPASVTPVRSSTPSRIPVKKNSTPTASSTTPRKAAVTPVRPTHNFMNPTKSAEAKMRVKVETPTMNVTPNRASPRARGDRGSRMAFSDTLRPSPVESGVESGLEKSDGPDNRPTTADSNWSNITDPMDRFSFEED</sequence>
<feature type="compositionally biased region" description="Polar residues" evidence="1">
    <location>
        <begin position="109"/>
        <end position="118"/>
    </location>
</feature>
<feature type="region of interest" description="Disordered" evidence="1">
    <location>
        <begin position="287"/>
        <end position="342"/>
    </location>
</feature>
<name>A0A371C6F8_YARLL</name>
<dbReference type="VEuPathDB" id="FungiDB:YALI0_D02915g"/>
<dbReference type="VEuPathDB" id="FungiDB:YALI1_D03718g"/>
<protein>
    <submittedName>
        <fullName evidence="2">Uncharacterized protein</fullName>
    </submittedName>
</protein>
<dbReference type="EMBL" id="KZ858991">
    <property type="protein sequence ID" value="RDW25883.1"/>
    <property type="molecule type" value="Genomic_DNA"/>
</dbReference>
<evidence type="ECO:0000313" key="2">
    <source>
        <dbReference type="EMBL" id="RDW25883.1"/>
    </source>
</evidence>
<dbReference type="Proteomes" id="UP000256601">
    <property type="component" value="Unassembled WGS sequence"/>
</dbReference>
<feature type="compositionally biased region" description="Polar residues" evidence="1">
    <location>
        <begin position="302"/>
        <end position="326"/>
    </location>
</feature>
<evidence type="ECO:0000256" key="1">
    <source>
        <dbReference type="SAM" id="MobiDB-lite"/>
    </source>
</evidence>
<feature type="compositionally biased region" description="Basic and acidic residues" evidence="1">
    <location>
        <begin position="421"/>
        <end position="430"/>
    </location>
</feature>
<proteinExistence type="predicted"/>